<keyword evidence="2" id="KW-1185">Reference proteome</keyword>
<organism evidence="1 2">
    <name type="scientific">Flavobacterium xueshanense</name>
    <dbReference type="NCBI Taxonomy" id="935223"/>
    <lineage>
        <taxon>Bacteria</taxon>
        <taxon>Pseudomonadati</taxon>
        <taxon>Bacteroidota</taxon>
        <taxon>Flavobacteriia</taxon>
        <taxon>Flavobacteriales</taxon>
        <taxon>Flavobacteriaceae</taxon>
        <taxon>Flavobacterium</taxon>
    </lineage>
</organism>
<name>A0A1I2HE46_9FLAO</name>
<dbReference type="RefSeq" id="WP_091206817.1">
    <property type="nucleotide sequence ID" value="NZ_FONQ01000013.1"/>
</dbReference>
<evidence type="ECO:0000313" key="2">
    <source>
        <dbReference type="Proteomes" id="UP000198596"/>
    </source>
</evidence>
<dbReference type="STRING" id="935223.SAMN04488131_11355"/>
<accession>A0A1I2HE46</accession>
<protein>
    <submittedName>
        <fullName evidence="1">Uncharacterized protein</fullName>
    </submittedName>
</protein>
<dbReference type="EMBL" id="FONQ01000013">
    <property type="protein sequence ID" value="SFF27006.1"/>
    <property type="molecule type" value="Genomic_DNA"/>
</dbReference>
<sequence length="307" mass="36381">MAKNKPTYITDLTQEILTNTVLLNDWADNSADMEFLKLSVAILSDINLLFSWDCNNVLNLKLAGVLTGNQDFKLKSGMLITIDESYDFPFETQSEYEFIIREMIDAKLLLDIQIKDLLNEGHDLEKINQAIRHNKMTHFFHLIEQTKGYESNDFNFLNKFILPNLIERKNELKQQFINKKVDKLLFSNTENFLKTEDTVVESNKNKIKNKPDFNRNHWNEKCFELFNYLIDNYEKKGKVKFINIFYYLKNKVDKNIYVFSFTIDQYKTFIESKHNIKLTTFRTAEFDFEDNEIPVLNAFAADFRNEV</sequence>
<dbReference type="AlphaFoldDB" id="A0A1I2HE46"/>
<evidence type="ECO:0000313" key="1">
    <source>
        <dbReference type="EMBL" id="SFF27006.1"/>
    </source>
</evidence>
<dbReference type="OrthoDB" id="1211741at2"/>
<proteinExistence type="predicted"/>
<gene>
    <name evidence="1" type="ORF">SAMN04488131_11355</name>
</gene>
<dbReference type="Proteomes" id="UP000198596">
    <property type="component" value="Unassembled WGS sequence"/>
</dbReference>
<reference evidence="2" key="1">
    <citation type="submission" date="2016-10" db="EMBL/GenBank/DDBJ databases">
        <authorList>
            <person name="Varghese N."/>
            <person name="Submissions S."/>
        </authorList>
    </citation>
    <scope>NUCLEOTIDE SEQUENCE [LARGE SCALE GENOMIC DNA]</scope>
    <source>
        <strain evidence="2">CGMCC 1.9227</strain>
    </source>
</reference>